<name>A0ABC9TJ81_ENTFL</name>
<keyword evidence="1" id="KW-0472">Membrane</keyword>
<organism evidence="2 3">
    <name type="scientific">Enterococcus faecalis RP2S-4</name>
    <dbReference type="NCBI Taxonomy" id="1244145"/>
    <lineage>
        <taxon>Bacteria</taxon>
        <taxon>Bacillati</taxon>
        <taxon>Bacillota</taxon>
        <taxon>Bacilli</taxon>
        <taxon>Lactobacillales</taxon>
        <taxon>Enterococcaceae</taxon>
        <taxon>Enterococcus</taxon>
    </lineage>
</organism>
<accession>A0ABC9TJ81</accession>
<reference evidence="2 3" key="1">
    <citation type="submission" date="2013-06" db="EMBL/GenBank/DDBJ databases">
        <authorList>
            <person name="Weinstock G."/>
            <person name="Sodergren E."/>
            <person name="Lobos E.A."/>
            <person name="Fulton L."/>
            <person name="Fulton R."/>
            <person name="Courtney L."/>
            <person name="Fronick C."/>
            <person name="O'Laughlin M."/>
            <person name="Godfrey J."/>
            <person name="Wilson R.M."/>
            <person name="Miner T."/>
            <person name="Farmer C."/>
            <person name="Delehaunty K."/>
            <person name="Cordes M."/>
            <person name="Minx P."/>
            <person name="Tomlinson C."/>
            <person name="Chen J."/>
            <person name="Wollam A."/>
            <person name="Pepin K.H."/>
            <person name="Bhonagiri V."/>
            <person name="Zhang X."/>
            <person name="Warren W."/>
            <person name="Mitreva M."/>
            <person name="Mardis E.R."/>
            <person name="Wilson R.K."/>
        </authorList>
    </citation>
    <scope>NUCLEOTIDE SEQUENCE [LARGE SCALE GENOMIC DNA]</scope>
    <source>
        <strain evidence="2 3">RP2S-4</strain>
    </source>
</reference>
<dbReference type="AlphaFoldDB" id="A0ABC9TJ81"/>
<evidence type="ECO:0000313" key="2">
    <source>
        <dbReference type="EMBL" id="EPI07586.1"/>
    </source>
</evidence>
<keyword evidence="1" id="KW-1133">Transmembrane helix</keyword>
<protein>
    <submittedName>
        <fullName evidence="2">Uncharacterized protein</fullName>
    </submittedName>
</protein>
<dbReference type="Proteomes" id="UP000015750">
    <property type="component" value="Unassembled WGS sequence"/>
</dbReference>
<gene>
    <name evidence="2" type="ORF">D358_01899</name>
</gene>
<comment type="caution">
    <text evidence="2">The sequence shown here is derived from an EMBL/GenBank/DDBJ whole genome shotgun (WGS) entry which is preliminary data.</text>
</comment>
<evidence type="ECO:0000256" key="1">
    <source>
        <dbReference type="SAM" id="Phobius"/>
    </source>
</evidence>
<proteinExistence type="predicted"/>
<feature type="transmembrane region" description="Helical" evidence="1">
    <location>
        <begin position="7"/>
        <end position="30"/>
    </location>
</feature>
<evidence type="ECO:0000313" key="3">
    <source>
        <dbReference type="Proteomes" id="UP000015750"/>
    </source>
</evidence>
<keyword evidence="1" id="KW-0812">Transmembrane</keyword>
<sequence>MEIIREATIQIVPIVRVLLLAIYLGLLLPFQSQNYLHSLEHFKNQKSLGQKSLWIFVPGSKPDKRWEQKQHYASLRSQQLLRCFLDMRLVTV</sequence>
<dbReference type="EMBL" id="ATIR01000058">
    <property type="protein sequence ID" value="EPI07586.1"/>
    <property type="molecule type" value="Genomic_DNA"/>
</dbReference>